<evidence type="ECO:0000313" key="2">
    <source>
        <dbReference type="EMBL" id="UTT61349.1"/>
    </source>
</evidence>
<reference evidence="2" key="1">
    <citation type="submission" date="2022-07" db="EMBL/GenBank/DDBJ databases">
        <title>Taxonomic analysis of Microcella humidisoli nov. sp., isolated from riverside soil.</title>
        <authorList>
            <person name="Molina K.M."/>
            <person name="Kim S.B."/>
        </authorList>
    </citation>
    <scope>NUCLEOTIDE SEQUENCE</scope>
    <source>
        <strain evidence="2">MMS21-STM10</strain>
    </source>
</reference>
<evidence type="ECO:0000256" key="1">
    <source>
        <dbReference type="SAM" id="Phobius"/>
    </source>
</evidence>
<accession>A0ABY5FST2</accession>
<organism evidence="2 3">
    <name type="scientific">Microcella humidisoli</name>
    <dbReference type="NCBI Taxonomy" id="2963406"/>
    <lineage>
        <taxon>Bacteria</taxon>
        <taxon>Bacillati</taxon>
        <taxon>Actinomycetota</taxon>
        <taxon>Actinomycetes</taxon>
        <taxon>Micrococcales</taxon>
        <taxon>Microbacteriaceae</taxon>
        <taxon>Microcella</taxon>
    </lineage>
</organism>
<evidence type="ECO:0000313" key="3">
    <source>
        <dbReference type="Proteomes" id="UP001060039"/>
    </source>
</evidence>
<evidence type="ECO:0008006" key="4">
    <source>
        <dbReference type="Google" id="ProtNLM"/>
    </source>
</evidence>
<keyword evidence="1" id="KW-0472">Membrane</keyword>
<keyword evidence="1" id="KW-0812">Transmembrane</keyword>
<keyword evidence="3" id="KW-1185">Reference proteome</keyword>
<sequence length="224" mass="24816">MSRRDQREQGALVYGAVPRANLMPPEVALRRKEKARRRGLIAASLAVVLVTIAGVAGAFFYAAAAEARLANERRITDELLATQLEFTEVTLVRGQLQSITEVREQLAGAEVLWRESLRPYVAVLTPAEVIESMTFASNSPAQPALGTTGPLRAERVATVTMIVITQTPPRPWLWYREWEEIETFADASIDSITLLQTGYETTVTINLNELALSQRFGTDEEVTE</sequence>
<dbReference type="RefSeq" id="WP_255158170.1">
    <property type="nucleotide sequence ID" value="NZ_CP101497.1"/>
</dbReference>
<name>A0ABY5FST2_9MICO</name>
<protein>
    <recommendedName>
        <fullName evidence="4">PilN domain-containing protein</fullName>
    </recommendedName>
</protein>
<proteinExistence type="predicted"/>
<dbReference type="EMBL" id="CP101497">
    <property type="protein sequence ID" value="UTT61349.1"/>
    <property type="molecule type" value="Genomic_DNA"/>
</dbReference>
<keyword evidence="1" id="KW-1133">Transmembrane helix</keyword>
<dbReference type="Proteomes" id="UP001060039">
    <property type="component" value="Chromosome"/>
</dbReference>
<gene>
    <name evidence="2" type="ORF">NNL39_06520</name>
</gene>
<feature type="transmembrane region" description="Helical" evidence="1">
    <location>
        <begin position="40"/>
        <end position="64"/>
    </location>
</feature>